<comment type="cofactor">
    <cofactor evidence="1 8">
        <name>Zn(2+)</name>
        <dbReference type="ChEBI" id="CHEBI:29105"/>
    </cofactor>
</comment>
<dbReference type="GO" id="GO:0006062">
    <property type="term" value="P:sorbitol catabolic process"/>
    <property type="evidence" value="ECO:0007669"/>
    <property type="project" value="TreeGrafter"/>
</dbReference>
<evidence type="ECO:0000313" key="11">
    <source>
        <dbReference type="Proteomes" id="UP000034947"/>
    </source>
</evidence>
<dbReference type="AlphaFoldDB" id="A0A0F8UIP0"/>
<keyword evidence="6" id="KW-0560">Oxidoreductase</keyword>
<proteinExistence type="inferred from homology"/>
<evidence type="ECO:0000256" key="4">
    <source>
        <dbReference type="ARBA" id="ARBA00022723"/>
    </source>
</evidence>
<keyword evidence="11" id="KW-1185">Reference proteome</keyword>
<dbReference type="OrthoDB" id="2915840at2759"/>
<dbReference type="FunFam" id="3.40.50.720:FF:000068">
    <property type="entry name" value="Sorbitol dehydrogenase"/>
    <property type="match status" value="1"/>
</dbReference>
<evidence type="ECO:0000313" key="10">
    <source>
        <dbReference type="EMBL" id="KKK19433.1"/>
    </source>
</evidence>
<dbReference type="Gene3D" id="3.50.50.60">
    <property type="entry name" value="FAD/NAD(P)-binding domain"/>
    <property type="match status" value="1"/>
</dbReference>
<dbReference type="InterPro" id="IPR045306">
    <property type="entry name" value="SDH-like"/>
</dbReference>
<dbReference type="Pfam" id="PF08240">
    <property type="entry name" value="ADH_N"/>
    <property type="match status" value="1"/>
</dbReference>
<evidence type="ECO:0000256" key="2">
    <source>
        <dbReference type="ARBA" id="ARBA00004921"/>
    </source>
</evidence>
<dbReference type="InterPro" id="IPR036291">
    <property type="entry name" value="NAD(P)-bd_dom_sf"/>
</dbReference>
<dbReference type="SUPFAM" id="SSF50129">
    <property type="entry name" value="GroES-like"/>
    <property type="match status" value="1"/>
</dbReference>
<dbReference type="GO" id="GO:0019569">
    <property type="term" value="P:L-arabinose catabolic process to D-xylulose 5-phosphate"/>
    <property type="evidence" value="ECO:0007669"/>
    <property type="project" value="UniProtKB-UniPathway"/>
</dbReference>
<keyword evidence="7" id="KW-0520">NAD</keyword>
<dbReference type="PANTHER" id="PTHR43161:SF4">
    <property type="entry name" value="D-XYLULOSE REDUCTASE"/>
    <property type="match status" value="1"/>
</dbReference>
<protein>
    <recommendedName>
        <fullName evidence="9">Enoyl reductase (ER) domain-containing protein</fullName>
    </recommendedName>
</protein>
<organism evidence="10 11">
    <name type="scientific">Aspergillus ochraceoroseus</name>
    <dbReference type="NCBI Taxonomy" id="138278"/>
    <lineage>
        <taxon>Eukaryota</taxon>
        <taxon>Fungi</taxon>
        <taxon>Dikarya</taxon>
        <taxon>Ascomycota</taxon>
        <taxon>Pezizomycotina</taxon>
        <taxon>Eurotiomycetes</taxon>
        <taxon>Eurotiomycetidae</taxon>
        <taxon>Eurotiales</taxon>
        <taxon>Aspergillaceae</taxon>
        <taxon>Aspergillus</taxon>
        <taxon>Aspergillus subgen. Nidulantes</taxon>
    </lineage>
</organism>
<reference evidence="10 11" key="1">
    <citation type="submission" date="2015-02" db="EMBL/GenBank/DDBJ databases">
        <title>Draft Genome Sequences of Two Closely-Related Aflatoxigenic Aspergillus Species Obtained from the Cote d'Ivoire.</title>
        <authorList>
            <person name="Moore G.G."/>
            <person name="Beltz S.B."/>
            <person name="Mack B.M."/>
        </authorList>
    </citation>
    <scope>NUCLEOTIDE SEQUENCE [LARGE SCALE GENOMIC DNA]</scope>
    <source>
        <strain evidence="10 11">SRRC1432</strain>
    </source>
</reference>
<dbReference type="CDD" id="cd05285">
    <property type="entry name" value="sorbitol_DH"/>
    <property type="match status" value="1"/>
</dbReference>
<keyword evidence="5 8" id="KW-0862">Zinc</keyword>
<dbReference type="InterPro" id="IPR011032">
    <property type="entry name" value="GroES-like_sf"/>
</dbReference>
<gene>
    <name evidence="10" type="ORF">AOCH_001325</name>
</gene>
<dbReference type="VEuPathDB" id="FungiDB:P175DRAFT_0471367"/>
<comment type="similarity">
    <text evidence="3 8">Belongs to the zinc-containing alcohol dehydrogenase family.</text>
</comment>
<dbReference type="UniPathway" id="UPA00146">
    <property type="reaction ID" value="UER00577"/>
</dbReference>
<evidence type="ECO:0000256" key="1">
    <source>
        <dbReference type="ARBA" id="ARBA00001947"/>
    </source>
</evidence>
<dbReference type="VEuPathDB" id="FungiDB:P175DRAFT_0453867"/>
<dbReference type="SMART" id="SM00829">
    <property type="entry name" value="PKS_ER"/>
    <property type="match status" value="1"/>
</dbReference>
<dbReference type="SUPFAM" id="SSF51905">
    <property type="entry name" value="FAD/NAD(P)-binding domain"/>
    <property type="match status" value="1"/>
</dbReference>
<dbReference type="InterPro" id="IPR036188">
    <property type="entry name" value="FAD/NAD-bd_sf"/>
</dbReference>
<dbReference type="Gene3D" id="3.90.180.10">
    <property type="entry name" value="Medium-chain alcohol dehydrogenases, catalytic domain"/>
    <property type="match status" value="1"/>
</dbReference>
<evidence type="ECO:0000256" key="7">
    <source>
        <dbReference type="ARBA" id="ARBA00023027"/>
    </source>
</evidence>
<dbReference type="InterPro" id="IPR013149">
    <property type="entry name" value="ADH-like_C"/>
</dbReference>
<evidence type="ECO:0000256" key="3">
    <source>
        <dbReference type="ARBA" id="ARBA00008072"/>
    </source>
</evidence>
<dbReference type="Gene3D" id="3.40.50.720">
    <property type="entry name" value="NAD(P)-binding Rossmann-like Domain"/>
    <property type="match status" value="1"/>
</dbReference>
<dbReference type="EMBL" id="JYKN01001663">
    <property type="protein sequence ID" value="KKK19433.1"/>
    <property type="molecule type" value="Genomic_DNA"/>
</dbReference>
<evidence type="ECO:0000259" key="9">
    <source>
        <dbReference type="SMART" id="SM00829"/>
    </source>
</evidence>
<keyword evidence="4 8" id="KW-0479">Metal-binding</keyword>
<accession>A0A0F8UIP0</accession>
<dbReference type="GO" id="GO:0003939">
    <property type="term" value="F:L-iditol 2-dehydrogenase (NAD+) activity"/>
    <property type="evidence" value="ECO:0007669"/>
    <property type="project" value="TreeGrafter"/>
</dbReference>
<feature type="domain" description="Enoyl reductase (ER)" evidence="9">
    <location>
        <begin position="14"/>
        <end position="356"/>
    </location>
</feature>
<dbReference type="Pfam" id="PF00107">
    <property type="entry name" value="ADH_zinc_N"/>
    <property type="match status" value="1"/>
</dbReference>
<dbReference type="InterPro" id="IPR002328">
    <property type="entry name" value="ADH_Zn_CS"/>
</dbReference>
<evidence type="ECO:0000256" key="8">
    <source>
        <dbReference type="RuleBase" id="RU361277"/>
    </source>
</evidence>
<dbReference type="Proteomes" id="UP000034947">
    <property type="component" value="Unassembled WGS sequence"/>
</dbReference>
<dbReference type="InterPro" id="IPR013154">
    <property type="entry name" value="ADH-like_N"/>
</dbReference>
<comment type="pathway">
    <text evidence="2">Carbohydrate degradation.</text>
</comment>
<comment type="caution">
    <text evidence="10">The sequence shown here is derived from an EMBL/GenBank/DDBJ whole genome shotgun (WGS) entry which is preliminary data.</text>
</comment>
<sequence length="1020" mass="112232">MSSSFLPNPSLQVTPDHHIKLVDAPVNSPGKGEVLLQIKATGVCGSDIHFWKTGRIGELIFHGDCIIGHEAAGVVLKCGEGVSHPKPGDRVAVEPGVPCHNCFLCDDGRYNLCADVQFAGVYPYAGTIQRYKVHPARWLHKLPEKISFAEGALLEPLSVAMRGIEIAQLQLGRSVVVCGAGPIGLITAAAARASGAHPIAITDLDESRLNFAREFLPSALPYKIDTTLDAQGNAKAIRALFGEGEYQAPDRVLECTGVESSVCTAAYTARRGGVVVVIGVGKAFMNNLPFMHLSLAEIDLKFINRYRDTWPPAIACLDGGLLNLKPLVSHRFPLEQAKDALELCADPKRPSIKVLIVDEVDATLNSHCEVKGQPDTAIKKMPRVVVVGAGFHGLIAAKTYLQVTGAYDKAQDGEIPDDVLIIDSAADLGGTWAKERLYPNLLSQNSYGLYEFSDLPLATAVSNNLDEKEEGEEEQRFIPGWKINQYLHVWCKKWGLTKRIRLHWKVVRISRLPCKQWMLDIAQTAESSETKILCDKLILATGLTSEPNIPDIPSSESNIIPEIHAKDVGRYCRHALGYRPIPCPDTGAKKDTESNSLRSVVVYGGAKSSFDFVHLFGSLHRNSSSLGLEYQPQPVQVHWVIREEGQGPAWMTSPTTLLGNRRVASDQAGSTRMVAMLGRCVREVPKRIVWGSSRGLYNWIPRIEGSWMRRLLHGNLFGRYLIRQLWKQLDAGIQISAGYDSQPKMEMLRPQASAIECTSPGGIANHANLWQTIQGPNVHIYRSSIARMSGPPSDPTVDLGDGTQIPSVDLIVHATGWKPFVPIQFDPPRLCMDLGLPCSSPATSSYDWTPLDRNAEIQMRQLFDSSLFTHTGLPIHTSHRLFRRIASPDLIEEGDHSFVVMGALLTGAVAVVAEVQALWAAAFLTGEFDCDRPLALRPETMRAAIAEDVIWGQLTGVGLNVDGIQYNDMLMRDLGLNPYRMGGSWWREAMAVYKPSSYAGIVEEWLSLRDSRMEQSKYRS</sequence>
<name>A0A0F8UIP0_9EURO</name>
<dbReference type="GO" id="GO:0008270">
    <property type="term" value="F:zinc ion binding"/>
    <property type="evidence" value="ECO:0007669"/>
    <property type="project" value="InterPro"/>
</dbReference>
<dbReference type="InterPro" id="IPR020843">
    <property type="entry name" value="ER"/>
</dbReference>
<dbReference type="PROSITE" id="PS00059">
    <property type="entry name" value="ADH_ZINC"/>
    <property type="match status" value="1"/>
</dbReference>
<dbReference type="PANTHER" id="PTHR43161">
    <property type="entry name" value="SORBITOL DEHYDROGENASE"/>
    <property type="match status" value="1"/>
</dbReference>
<dbReference type="SUPFAM" id="SSF51735">
    <property type="entry name" value="NAD(P)-binding Rossmann-fold domains"/>
    <property type="match status" value="1"/>
</dbReference>
<evidence type="ECO:0000256" key="6">
    <source>
        <dbReference type="ARBA" id="ARBA00023002"/>
    </source>
</evidence>
<evidence type="ECO:0000256" key="5">
    <source>
        <dbReference type="ARBA" id="ARBA00022833"/>
    </source>
</evidence>